<comment type="function">
    <text evidence="1">Needed for flagellar regrowth and assembly.</text>
</comment>
<keyword evidence="8" id="KW-0175">Coiled coil</keyword>
<evidence type="ECO:0000256" key="7">
    <source>
        <dbReference type="NCBIfam" id="TIGR03825"/>
    </source>
</evidence>
<dbReference type="PANTHER" id="PTHR34982:SF1">
    <property type="entry name" value="FLAGELLAR ASSEMBLY PROTEIN FLIH"/>
    <property type="match status" value="1"/>
</dbReference>
<evidence type="ECO:0000256" key="8">
    <source>
        <dbReference type="SAM" id="Coils"/>
    </source>
</evidence>
<comment type="caution">
    <text evidence="10">The sequence shown here is derived from an EMBL/GenBank/DDBJ whole genome shotgun (WGS) entry which is preliminary data.</text>
</comment>
<keyword evidence="11" id="KW-1185">Reference proteome</keyword>
<comment type="similarity">
    <text evidence="2">Belongs to the FliH family.</text>
</comment>
<evidence type="ECO:0000259" key="9">
    <source>
        <dbReference type="Pfam" id="PF02108"/>
    </source>
</evidence>
<feature type="domain" description="Flagellar assembly protein FliH/Type III secretion system HrpE" evidence="9">
    <location>
        <begin position="123"/>
        <end position="246"/>
    </location>
</feature>
<evidence type="ECO:0000256" key="6">
    <source>
        <dbReference type="ARBA" id="ARBA00023225"/>
    </source>
</evidence>
<dbReference type="Pfam" id="PF02108">
    <property type="entry name" value="FliH"/>
    <property type="match status" value="1"/>
</dbReference>
<proteinExistence type="inferred from homology"/>
<evidence type="ECO:0000256" key="4">
    <source>
        <dbReference type="ARBA" id="ARBA00022795"/>
    </source>
</evidence>
<dbReference type="NCBIfam" id="TIGR03825">
    <property type="entry name" value="FliH_bacil"/>
    <property type="match status" value="1"/>
</dbReference>
<protein>
    <recommendedName>
        <fullName evidence="7">Flagellar assembly protein FliH</fullName>
    </recommendedName>
</protein>
<keyword evidence="10" id="KW-0282">Flagellum</keyword>
<keyword evidence="4" id="KW-1005">Bacterial flagellum biogenesis</keyword>
<accession>A0ABW2NNZ6</accession>
<keyword evidence="10" id="KW-0969">Cilium</keyword>
<evidence type="ECO:0000256" key="2">
    <source>
        <dbReference type="ARBA" id="ARBA00006602"/>
    </source>
</evidence>
<dbReference type="EMBL" id="JBHTCP010000016">
    <property type="protein sequence ID" value="MFC7372171.1"/>
    <property type="molecule type" value="Genomic_DNA"/>
</dbReference>
<evidence type="ECO:0000313" key="10">
    <source>
        <dbReference type="EMBL" id="MFC7372171.1"/>
    </source>
</evidence>
<dbReference type="InterPro" id="IPR051472">
    <property type="entry name" value="T3SS_Stator/FliH"/>
</dbReference>
<evidence type="ECO:0000256" key="5">
    <source>
        <dbReference type="ARBA" id="ARBA00022927"/>
    </source>
</evidence>
<keyword evidence="3" id="KW-0813">Transport</keyword>
<evidence type="ECO:0000256" key="1">
    <source>
        <dbReference type="ARBA" id="ARBA00003041"/>
    </source>
</evidence>
<keyword evidence="10" id="KW-0966">Cell projection</keyword>
<feature type="coiled-coil region" evidence="8">
    <location>
        <begin position="40"/>
        <end position="92"/>
    </location>
</feature>
<dbReference type="Proteomes" id="UP001596549">
    <property type="component" value="Unassembled WGS sequence"/>
</dbReference>
<reference evidence="11" key="1">
    <citation type="journal article" date="2019" name="Int. J. Syst. Evol. Microbiol.">
        <title>The Global Catalogue of Microorganisms (GCM) 10K type strain sequencing project: providing services to taxonomists for standard genome sequencing and annotation.</title>
        <authorList>
            <consortium name="The Broad Institute Genomics Platform"/>
            <consortium name="The Broad Institute Genome Sequencing Center for Infectious Disease"/>
            <person name="Wu L."/>
            <person name="Ma J."/>
        </authorList>
    </citation>
    <scope>NUCLEOTIDE SEQUENCE [LARGE SCALE GENOMIC DNA]</scope>
    <source>
        <strain evidence="11">NBRC 106396</strain>
    </source>
</reference>
<organism evidence="10 11">
    <name type="scientific">Fictibacillus iocasae</name>
    <dbReference type="NCBI Taxonomy" id="2715437"/>
    <lineage>
        <taxon>Bacteria</taxon>
        <taxon>Bacillati</taxon>
        <taxon>Bacillota</taxon>
        <taxon>Bacilli</taxon>
        <taxon>Bacillales</taxon>
        <taxon>Fictibacillaceae</taxon>
        <taxon>Fictibacillus</taxon>
    </lineage>
</organism>
<sequence length="263" mass="29650">MSNIIKQSNPSDAAAQVVIGIKQIERQAPPASLPEEITPEQLLQLTRLEAEKLIQAAEDEANELRQQMMEEYESHQIKLEQMEQDLLNKRNADSEAAKAAGYEKGFKEGSAAGASQWDLKLKEAEKIILLSREAYNSHIESSERVIVEMASAVARKITGSALKEESVWVDYVKQLIKEVRETGEIKLYVHPDWYEKTIVYRDELKNILLGTTALYIYPDASLKEYGCVIESQFGKMDATLDSQLSEIKTALLDRLEGTDDEGR</sequence>
<dbReference type="InterPro" id="IPR022524">
    <property type="entry name" value="FliH_Bacilli"/>
</dbReference>
<evidence type="ECO:0000313" key="11">
    <source>
        <dbReference type="Proteomes" id="UP001596549"/>
    </source>
</evidence>
<name>A0ABW2NNZ6_9BACL</name>
<evidence type="ECO:0000256" key="3">
    <source>
        <dbReference type="ARBA" id="ARBA00022448"/>
    </source>
</evidence>
<dbReference type="PANTHER" id="PTHR34982">
    <property type="entry name" value="YOP PROTEINS TRANSLOCATION PROTEIN L"/>
    <property type="match status" value="1"/>
</dbReference>
<gene>
    <name evidence="10" type="primary">fliH</name>
    <name evidence="10" type="ORF">ACFQPF_10790</name>
</gene>
<dbReference type="RefSeq" id="WP_379749468.1">
    <property type="nucleotide sequence ID" value="NZ_JBHTCP010000016.1"/>
</dbReference>
<keyword evidence="5" id="KW-0653">Protein transport</keyword>
<keyword evidence="6" id="KW-1006">Bacterial flagellum protein export</keyword>
<dbReference type="InterPro" id="IPR018035">
    <property type="entry name" value="Flagellar_FliH/T3SS_HrpE"/>
</dbReference>